<organism evidence="4">
    <name type="scientific">Enterobius vermicularis</name>
    <name type="common">Human pinworm</name>
    <dbReference type="NCBI Taxonomy" id="51028"/>
    <lineage>
        <taxon>Eukaryota</taxon>
        <taxon>Metazoa</taxon>
        <taxon>Ecdysozoa</taxon>
        <taxon>Nematoda</taxon>
        <taxon>Chromadorea</taxon>
        <taxon>Rhabditida</taxon>
        <taxon>Spirurina</taxon>
        <taxon>Oxyuridomorpha</taxon>
        <taxon>Oxyuroidea</taxon>
        <taxon>Oxyuridae</taxon>
        <taxon>Enterobius</taxon>
    </lineage>
</organism>
<protein>
    <submittedName>
        <fullName evidence="4">Col_cuticle_N domain-containing protein</fullName>
    </submittedName>
</protein>
<dbReference type="AlphaFoldDB" id="A0A0N4VQV7"/>
<feature type="transmembrane region" description="Helical" evidence="1">
    <location>
        <begin position="21"/>
        <end position="40"/>
    </location>
</feature>
<proteinExistence type="predicted"/>
<keyword evidence="3" id="KW-1185">Reference proteome</keyword>
<evidence type="ECO:0000313" key="2">
    <source>
        <dbReference type="EMBL" id="VDD97802.1"/>
    </source>
</evidence>
<evidence type="ECO:0000313" key="3">
    <source>
        <dbReference type="Proteomes" id="UP000274131"/>
    </source>
</evidence>
<sequence>MVKGERLLILKRCLKTMPTMLLMLLLVMIMVMVTIVMKILQALRNHMDL</sequence>
<accession>A0A0N4VQV7</accession>
<gene>
    <name evidence="2" type="ORF">EVEC_LOCUS12553</name>
</gene>
<keyword evidence="1" id="KW-1133">Transmembrane helix</keyword>
<evidence type="ECO:0000256" key="1">
    <source>
        <dbReference type="SAM" id="Phobius"/>
    </source>
</evidence>
<dbReference type="Proteomes" id="UP000274131">
    <property type="component" value="Unassembled WGS sequence"/>
</dbReference>
<evidence type="ECO:0000313" key="4">
    <source>
        <dbReference type="WBParaSite" id="EVEC_0001341401-mRNA-1"/>
    </source>
</evidence>
<reference evidence="4" key="1">
    <citation type="submission" date="2017-02" db="UniProtKB">
        <authorList>
            <consortium name="WormBaseParasite"/>
        </authorList>
    </citation>
    <scope>IDENTIFICATION</scope>
</reference>
<keyword evidence="1" id="KW-0812">Transmembrane</keyword>
<keyword evidence="1" id="KW-0472">Membrane</keyword>
<dbReference type="EMBL" id="UXUI01015214">
    <property type="protein sequence ID" value="VDD97802.1"/>
    <property type="molecule type" value="Genomic_DNA"/>
</dbReference>
<name>A0A0N4VQV7_ENTVE</name>
<dbReference type="WBParaSite" id="EVEC_0001341401-mRNA-1">
    <property type="protein sequence ID" value="EVEC_0001341401-mRNA-1"/>
    <property type="gene ID" value="EVEC_0001341401"/>
</dbReference>
<reference evidence="2 3" key="2">
    <citation type="submission" date="2018-10" db="EMBL/GenBank/DDBJ databases">
        <authorList>
            <consortium name="Pathogen Informatics"/>
        </authorList>
    </citation>
    <scope>NUCLEOTIDE SEQUENCE [LARGE SCALE GENOMIC DNA]</scope>
</reference>